<proteinExistence type="inferred from homology"/>
<evidence type="ECO:0000256" key="3">
    <source>
        <dbReference type="ARBA" id="ARBA00022729"/>
    </source>
</evidence>
<name>A0A7C1GPN1_9BACT</name>
<comment type="similarity">
    <text evidence="1">Belongs to the bacterial solute-binding protein 1 family.</text>
</comment>
<protein>
    <submittedName>
        <fullName evidence="5">ABC transporter substrate-binding protein</fullName>
    </submittedName>
</protein>
<dbReference type="AlphaFoldDB" id="A0A7C1GPN1"/>
<reference evidence="5" key="1">
    <citation type="journal article" date="2020" name="mSystems">
        <title>Genome- and Community-Level Interaction Insights into Carbon Utilization and Element Cycling Functions of Hydrothermarchaeota in Hydrothermal Sediment.</title>
        <authorList>
            <person name="Zhou Z."/>
            <person name="Liu Y."/>
            <person name="Xu W."/>
            <person name="Pan J."/>
            <person name="Luo Z.H."/>
            <person name="Li M."/>
        </authorList>
    </citation>
    <scope>NUCLEOTIDE SEQUENCE [LARGE SCALE GENOMIC DNA]</scope>
    <source>
        <strain evidence="5">SpSt-1179</strain>
    </source>
</reference>
<evidence type="ECO:0000313" key="5">
    <source>
        <dbReference type="EMBL" id="HDP76939.1"/>
    </source>
</evidence>
<dbReference type="Proteomes" id="UP000886198">
    <property type="component" value="Unassembled WGS sequence"/>
</dbReference>
<dbReference type="EMBL" id="DSBT01000057">
    <property type="protein sequence ID" value="HDP76939.1"/>
    <property type="molecule type" value="Genomic_DNA"/>
</dbReference>
<feature type="signal peptide" evidence="4">
    <location>
        <begin position="1"/>
        <end position="19"/>
    </location>
</feature>
<accession>A0A7C1GPN1</accession>
<dbReference type="InterPro" id="IPR006059">
    <property type="entry name" value="SBP"/>
</dbReference>
<keyword evidence="2" id="KW-0813">Transport</keyword>
<dbReference type="Pfam" id="PF01547">
    <property type="entry name" value="SBP_bac_1"/>
    <property type="match status" value="1"/>
</dbReference>
<dbReference type="SUPFAM" id="SSF53850">
    <property type="entry name" value="Periplasmic binding protein-like II"/>
    <property type="match status" value="1"/>
</dbReference>
<feature type="chain" id="PRO_5028454209" evidence="4">
    <location>
        <begin position="20"/>
        <end position="422"/>
    </location>
</feature>
<evidence type="ECO:0000256" key="2">
    <source>
        <dbReference type="ARBA" id="ARBA00022448"/>
    </source>
</evidence>
<sequence length="422" mass="46423">MKKVLLTLMVALFALVAVSETVITVAAGAVGQELELTKKAAERYMEIHPDVTVRVLDTPDMVQDRLGLYLQFLEARSPEIDVYQVDVIWPGDLAQHFVDLYEYNADKVVSMHFPAIVENNTVDGKLVAIPWFTDAGLLYYRTDLLEKYGLNPPTTWDELEEAAKIIQEGERKTNPDFWGFVWQGNAYEGLTCDALEWLASNDAGTIISPDKKITLANANAVEILEKVAGWVGTISPSGVLTFAEEDARAVWQTGNAAFMRNWPYAYSLSKGEDSAVAGKFDVSPLPAGKSGNGAATLGGWQLSVSKYSNNPEIAADFALFMAGYEMQKMRAVEGSFNPTIEALYADYEVLEANPFFGSLYYVFTNAVARPSTATAPRYNEVSTLFFKAVHSILSGTADAQNALEELALDLEDMTGFEVVWGF</sequence>
<keyword evidence="3 4" id="KW-0732">Signal</keyword>
<organism evidence="5">
    <name type="scientific">Mesotoga infera</name>
    <dbReference type="NCBI Taxonomy" id="1236046"/>
    <lineage>
        <taxon>Bacteria</taxon>
        <taxon>Thermotogati</taxon>
        <taxon>Thermotogota</taxon>
        <taxon>Thermotogae</taxon>
        <taxon>Kosmotogales</taxon>
        <taxon>Kosmotogaceae</taxon>
        <taxon>Mesotoga</taxon>
    </lineage>
</organism>
<comment type="caution">
    <text evidence="5">The sequence shown here is derived from an EMBL/GenBank/DDBJ whole genome shotgun (WGS) entry which is preliminary data.</text>
</comment>
<evidence type="ECO:0000256" key="4">
    <source>
        <dbReference type="SAM" id="SignalP"/>
    </source>
</evidence>
<dbReference type="Gene3D" id="3.40.190.10">
    <property type="entry name" value="Periplasmic binding protein-like II"/>
    <property type="match status" value="2"/>
</dbReference>
<dbReference type="PANTHER" id="PTHR43649:SF34">
    <property type="entry name" value="ABC TRANSPORTER PERIPLASMIC-BINDING PROTEIN YCJN-RELATED"/>
    <property type="match status" value="1"/>
</dbReference>
<dbReference type="PANTHER" id="PTHR43649">
    <property type="entry name" value="ARABINOSE-BINDING PROTEIN-RELATED"/>
    <property type="match status" value="1"/>
</dbReference>
<evidence type="ECO:0000256" key="1">
    <source>
        <dbReference type="ARBA" id="ARBA00008520"/>
    </source>
</evidence>
<dbReference type="CDD" id="cd14750">
    <property type="entry name" value="PBP2_TMBP"/>
    <property type="match status" value="1"/>
</dbReference>
<dbReference type="InterPro" id="IPR050490">
    <property type="entry name" value="Bact_solute-bd_prot1"/>
</dbReference>
<gene>
    <name evidence="5" type="ORF">ENN47_01895</name>
</gene>